<comment type="caution">
    <text evidence="2">The sequence shown here is derived from an EMBL/GenBank/DDBJ whole genome shotgun (WGS) entry which is preliminary data.</text>
</comment>
<sequence>MGRGTFKYETTIDAPLSEVWDFFKSAENLTVITSFPRIKLHSDSSTIEGNHIEMELNFGVVQKKWTAKILEVKEEEYFIDKGVKIPFPFIEWEHRHQFDSDGSRTKMTDIVNYQASIPNLFVTLVLRQMFSGRKKVLVKKFTSK</sequence>
<dbReference type="SUPFAM" id="SSF55961">
    <property type="entry name" value="Bet v1-like"/>
    <property type="match status" value="1"/>
</dbReference>
<dbReference type="Proteomes" id="UP001148125">
    <property type="component" value="Unassembled WGS sequence"/>
</dbReference>
<proteinExistence type="predicted"/>
<dbReference type="Pfam" id="PF03364">
    <property type="entry name" value="Polyketide_cyc"/>
    <property type="match status" value="1"/>
</dbReference>
<accession>A0ABT5VAN3</accession>
<protein>
    <recommendedName>
        <fullName evidence="1">Coenzyme Q-binding protein COQ10 START domain-containing protein</fullName>
    </recommendedName>
</protein>
<evidence type="ECO:0000259" key="1">
    <source>
        <dbReference type="Pfam" id="PF03364"/>
    </source>
</evidence>
<feature type="domain" description="Coenzyme Q-binding protein COQ10 START" evidence="1">
    <location>
        <begin position="12"/>
        <end position="141"/>
    </location>
</feature>
<dbReference type="EMBL" id="JAOTPO010000001">
    <property type="protein sequence ID" value="MDE5412186.1"/>
    <property type="molecule type" value="Genomic_DNA"/>
</dbReference>
<evidence type="ECO:0000313" key="3">
    <source>
        <dbReference type="Proteomes" id="UP001148125"/>
    </source>
</evidence>
<dbReference type="InterPro" id="IPR023393">
    <property type="entry name" value="START-like_dom_sf"/>
</dbReference>
<reference evidence="2" key="1">
    <citation type="submission" date="2024-05" db="EMBL/GenBank/DDBJ databases">
        <title>Alkalihalobacillus sp. strain MEB203 novel alkaliphilic bacterium from Lonar Lake, India.</title>
        <authorList>
            <person name="Joshi A."/>
            <person name="Thite S."/>
            <person name="Mengade P."/>
        </authorList>
    </citation>
    <scope>NUCLEOTIDE SEQUENCE</scope>
    <source>
        <strain evidence="2">MEB 203</strain>
    </source>
</reference>
<name>A0ABT5VAN3_9BACI</name>
<dbReference type="Gene3D" id="3.30.530.20">
    <property type="match status" value="1"/>
</dbReference>
<organism evidence="2 3">
    <name type="scientific">Alkalihalobacterium chitinilyticum</name>
    <dbReference type="NCBI Taxonomy" id="2980103"/>
    <lineage>
        <taxon>Bacteria</taxon>
        <taxon>Bacillati</taxon>
        <taxon>Bacillota</taxon>
        <taxon>Bacilli</taxon>
        <taxon>Bacillales</taxon>
        <taxon>Bacillaceae</taxon>
        <taxon>Alkalihalobacterium</taxon>
    </lineage>
</organism>
<dbReference type="RefSeq" id="WP_275116805.1">
    <property type="nucleotide sequence ID" value="NZ_JAOTPO010000001.1"/>
</dbReference>
<dbReference type="InterPro" id="IPR005031">
    <property type="entry name" value="COQ10_START"/>
</dbReference>
<keyword evidence="3" id="KW-1185">Reference proteome</keyword>
<gene>
    <name evidence="2" type="ORF">N7Z68_02140</name>
</gene>
<evidence type="ECO:0000313" key="2">
    <source>
        <dbReference type="EMBL" id="MDE5412186.1"/>
    </source>
</evidence>